<evidence type="ECO:0000256" key="4">
    <source>
        <dbReference type="ARBA" id="ARBA00010790"/>
    </source>
</evidence>
<comment type="cofactor">
    <cofactor evidence="1">
        <name>FAD</name>
        <dbReference type="ChEBI" id="CHEBI:57692"/>
    </cofactor>
</comment>
<comment type="similarity">
    <text evidence="4">Belongs to the GMC oxidoreductase family.</text>
</comment>
<protein>
    <recommendedName>
        <fullName evidence="12">glucose oxidase</fullName>
        <ecNumber evidence="12">1.1.3.4</ecNumber>
    </recommendedName>
</protein>
<keyword evidence="8" id="KW-0285">Flavoprotein</keyword>
<evidence type="ECO:0000256" key="11">
    <source>
        <dbReference type="ARBA" id="ARBA00049435"/>
    </source>
</evidence>
<dbReference type="Gene3D" id="4.10.450.10">
    <property type="entry name" value="Glucose Oxidase, domain 2"/>
    <property type="match status" value="1"/>
</dbReference>
<dbReference type="HOGENOM" id="CLU_1377802_0_0_1"/>
<dbReference type="InterPro" id="IPR012132">
    <property type="entry name" value="GMC_OxRdtase"/>
</dbReference>
<keyword evidence="6" id="KW-0134">Cell wall</keyword>
<comment type="subcellular location">
    <subcellularLocation>
        <location evidence="2">Secreted</location>
        <location evidence="2">Cell wall</location>
    </subcellularLocation>
    <subcellularLocation>
        <location evidence="3">Secreted</location>
        <location evidence="3">Extracellular space</location>
        <location evidence="3">Extracellular matrix</location>
    </subcellularLocation>
</comment>
<feature type="chain" id="PRO_5002633152" description="glucose oxidase" evidence="13">
    <location>
        <begin position="21"/>
        <end position="198"/>
    </location>
</feature>
<proteinExistence type="inferred from homology"/>
<evidence type="ECO:0000256" key="7">
    <source>
        <dbReference type="ARBA" id="ARBA00022530"/>
    </source>
</evidence>
<keyword evidence="7" id="KW-0964">Secreted</keyword>
<evidence type="ECO:0000256" key="9">
    <source>
        <dbReference type="ARBA" id="ARBA00022827"/>
    </source>
</evidence>
<dbReference type="PANTHER" id="PTHR11552">
    <property type="entry name" value="GLUCOSE-METHANOL-CHOLINE GMC OXIDOREDUCTASE"/>
    <property type="match status" value="1"/>
</dbReference>
<reference evidence="15 16" key="1">
    <citation type="journal article" date="2008" name="PLoS Genet.">
        <title>Genomic islands in the pathogenic filamentous fungus Aspergillus fumigatus.</title>
        <authorList>
            <person name="Fedorova N.D."/>
            <person name="Khaldi N."/>
            <person name="Joardar V.S."/>
            <person name="Maiti R."/>
            <person name="Amedeo P."/>
            <person name="Anderson M.J."/>
            <person name="Crabtree J."/>
            <person name="Silva J.C."/>
            <person name="Badger J.H."/>
            <person name="Albarraq A."/>
            <person name="Angiuoli S."/>
            <person name="Bussey H."/>
            <person name="Bowyer P."/>
            <person name="Cotty P.J."/>
            <person name="Dyer P.S."/>
            <person name="Egan A."/>
            <person name="Galens K."/>
            <person name="Fraser-Liggett C.M."/>
            <person name="Haas B.J."/>
            <person name="Inman J.M."/>
            <person name="Kent R."/>
            <person name="Lemieux S."/>
            <person name="Malavazi I."/>
            <person name="Orvis J."/>
            <person name="Roemer T."/>
            <person name="Ronning C.M."/>
            <person name="Sundaram J.P."/>
            <person name="Sutton G."/>
            <person name="Turner G."/>
            <person name="Venter J.C."/>
            <person name="White O.R."/>
            <person name="Whitty B.R."/>
            <person name="Youngman P."/>
            <person name="Wolfe K.H."/>
            <person name="Goldman G.H."/>
            <person name="Wortman J.R."/>
            <person name="Jiang B."/>
            <person name="Denning D.W."/>
            <person name="Nierman W.C."/>
        </authorList>
    </citation>
    <scope>NUCLEOTIDE SEQUENCE [LARGE SCALE GENOMIC DNA]</scope>
    <source>
        <strain evidence="16">ATCC 1007 / CBS 513.65 / DSM 816 / NCTC 3887 / NRRL 1</strain>
    </source>
</reference>
<dbReference type="Pfam" id="PF00732">
    <property type="entry name" value="GMC_oxred_N"/>
    <property type="match status" value="1"/>
</dbReference>
<evidence type="ECO:0000256" key="13">
    <source>
        <dbReference type="SAM" id="SignalP"/>
    </source>
</evidence>
<dbReference type="Proteomes" id="UP000006701">
    <property type="component" value="Unassembled WGS sequence"/>
</dbReference>
<dbReference type="PANTHER" id="PTHR11552:SF138">
    <property type="entry name" value="DEHYDROGENASE PKFF-RELATED"/>
    <property type="match status" value="1"/>
</dbReference>
<dbReference type="SUPFAM" id="SSF51905">
    <property type="entry name" value="FAD/NAD(P)-binding domain"/>
    <property type="match status" value="1"/>
</dbReference>
<evidence type="ECO:0000313" key="15">
    <source>
        <dbReference type="EMBL" id="EAW14954.1"/>
    </source>
</evidence>
<dbReference type="InterPro" id="IPR027424">
    <property type="entry name" value="Glucose_Oxidase_domain_2"/>
</dbReference>
<dbReference type="EMBL" id="DS027004">
    <property type="protein sequence ID" value="EAW14954.1"/>
    <property type="molecule type" value="Genomic_DNA"/>
</dbReference>
<dbReference type="InterPro" id="IPR000172">
    <property type="entry name" value="GMC_OxRdtase_N"/>
</dbReference>
<dbReference type="GeneID" id="4708428"/>
<evidence type="ECO:0000256" key="6">
    <source>
        <dbReference type="ARBA" id="ARBA00022512"/>
    </source>
</evidence>
<dbReference type="InterPro" id="IPR036188">
    <property type="entry name" value="FAD/NAD-bd_sf"/>
</dbReference>
<dbReference type="EC" id="1.1.3.4" evidence="12"/>
<dbReference type="OrthoDB" id="269227at2759"/>
<dbReference type="STRING" id="344612.A1C5I6"/>
<evidence type="ECO:0000256" key="10">
    <source>
        <dbReference type="ARBA" id="ARBA00023002"/>
    </source>
</evidence>
<evidence type="ECO:0000256" key="1">
    <source>
        <dbReference type="ARBA" id="ARBA00001974"/>
    </source>
</evidence>
<dbReference type="AlphaFoldDB" id="A1C5I6"/>
<comment type="subunit">
    <text evidence="5">Homodimer.</text>
</comment>
<organism evidence="15 16">
    <name type="scientific">Aspergillus clavatus (strain ATCC 1007 / CBS 513.65 / DSM 816 / NCTC 3887 / NRRL 1 / QM 1276 / 107)</name>
    <dbReference type="NCBI Taxonomy" id="344612"/>
    <lineage>
        <taxon>Eukaryota</taxon>
        <taxon>Fungi</taxon>
        <taxon>Dikarya</taxon>
        <taxon>Ascomycota</taxon>
        <taxon>Pezizomycotina</taxon>
        <taxon>Eurotiomycetes</taxon>
        <taxon>Eurotiomycetidae</taxon>
        <taxon>Eurotiales</taxon>
        <taxon>Aspergillaceae</taxon>
        <taxon>Aspergillus</taxon>
        <taxon>Aspergillus subgen. Fumigati</taxon>
    </lineage>
</organism>
<dbReference type="RefSeq" id="XP_001276380.1">
    <property type="nucleotide sequence ID" value="XM_001276379.1"/>
</dbReference>
<comment type="catalytic activity">
    <reaction evidence="11">
        <text>beta-D-glucose + O2 = D-glucono-1,5-lactone + H2O2</text>
        <dbReference type="Rhea" id="RHEA:11428"/>
        <dbReference type="ChEBI" id="CHEBI:15379"/>
        <dbReference type="ChEBI" id="CHEBI:15903"/>
        <dbReference type="ChEBI" id="CHEBI:16217"/>
        <dbReference type="ChEBI" id="CHEBI:16240"/>
        <dbReference type="EC" id="1.1.3.4"/>
    </reaction>
    <physiologicalReaction direction="left-to-right" evidence="11">
        <dbReference type="Rhea" id="RHEA:11429"/>
    </physiologicalReaction>
</comment>
<dbReference type="eggNOG" id="KOG1238">
    <property type="taxonomic scope" value="Eukaryota"/>
</dbReference>
<dbReference type="GO" id="GO:0044550">
    <property type="term" value="P:secondary metabolite biosynthetic process"/>
    <property type="evidence" value="ECO:0007669"/>
    <property type="project" value="TreeGrafter"/>
</dbReference>
<accession>A1C5I6</accession>
<evidence type="ECO:0000313" key="16">
    <source>
        <dbReference type="Proteomes" id="UP000006701"/>
    </source>
</evidence>
<evidence type="ECO:0000256" key="3">
    <source>
        <dbReference type="ARBA" id="ARBA00004498"/>
    </source>
</evidence>
<dbReference type="GO" id="GO:0050660">
    <property type="term" value="F:flavin adenine dinucleotide binding"/>
    <property type="evidence" value="ECO:0007669"/>
    <property type="project" value="InterPro"/>
</dbReference>
<evidence type="ECO:0000256" key="12">
    <source>
        <dbReference type="ARBA" id="ARBA00049722"/>
    </source>
</evidence>
<keyword evidence="9" id="KW-0274">FAD</keyword>
<dbReference type="VEuPathDB" id="FungiDB:ACLA_003670"/>
<feature type="domain" description="Glucose-methanol-choline oxidoreductase N-terminal" evidence="14">
    <location>
        <begin position="34"/>
        <end position="124"/>
    </location>
</feature>
<evidence type="ECO:0000256" key="2">
    <source>
        <dbReference type="ARBA" id="ARBA00004191"/>
    </source>
</evidence>
<evidence type="ECO:0000256" key="8">
    <source>
        <dbReference type="ARBA" id="ARBA00022630"/>
    </source>
</evidence>
<keyword evidence="13" id="KW-0732">Signal</keyword>
<evidence type="ECO:0000259" key="14">
    <source>
        <dbReference type="Pfam" id="PF00732"/>
    </source>
</evidence>
<keyword evidence="16" id="KW-1185">Reference proteome</keyword>
<feature type="signal peptide" evidence="13">
    <location>
        <begin position="1"/>
        <end position="20"/>
    </location>
</feature>
<evidence type="ECO:0000256" key="5">
    <source>
        <dbReference type="ARBA" id="ARBA00011738"/>
    </source>
</evidence>
<sequence>MATYRNIVAAALALAGYAWGAATSHTPHAEDTVYDYIVVGGGTAGLTVATRLAQRSFRVAVIEAGSRYEDISQAELPAAAGCPGSNYRRLHFPRGKCLGGSSAVNYMIYQRPTEQSMLQWAEAVDDRNNPGPVQVSYPNYAMAFSTWMKLGMNAIGIPDTKDFNSGSLMGTQYCSSTIQPINETRSSSDAFLSDIDGL</sequence>
<gene>
    <name evidence="15" type="ORF">ACLA_003670</name>
</gene>
<name>A1C5I6_ASPCL</name>
<keyword evidence="7" id="KW-0272">Extracellular matrix</keyword>
<dbReference type="GO" id="GO:0046562">
    <property type="term" value="F:beta-D-glucose oxidase activity"/>
    <property type="evidence" value="ECO:0007669"/>
    <property type="project" value="UniProtKB-EC"/>
</dbReference>
<keyword evidence="10" id="KW-0560">Oxidoreductase</keyword>
<dbReference type="KEGG" id="act:ACLA_003670"/>
<dbReference type="Gene3D" id="3.50.50.60">
    <property type="entry name" value="FAD/NAD(P)-binding domain"/>
    <property type="match status" value="1"/>
</dbReference>
<dbReference type="Gene3D" id="3.30.560.10">
    <property type="entry name" value="Glucose Oxidase, domain 3"/>
    <property type="match status" value="2"/>
</dbReference>